<dbReference type="EMBL" id="JBHTOM010000001">
    <property type="protein sequence ID" value="MFD1548175.1"/>
    <property type="molecule type" value="Genomic_DNA"/>
</dbReference>
<dbReference type="PANTHER" id="PTHR41328:SF2">
    <property type="entry name" value="TERMINASE SMALL SUBUNIT"/>
    <property type="match status" value="1"/>
</dbReference>
<dbReference type="RefSeq" id="WP_125701835.1">
    <property type="nucleotide sequence ID" value="NZ_JBHTOM010000001.1"/>
</dbReference>
<evidence type="ECO:0000313" key="5">
    <source>
        <dbReference type="Proteomes" id="UP001597195"/>
    </source>
</evidence>
<dbReference type="PANTHER" id="PTHR41328">
    <property type="entry name" value="TERMINASE SMALL SUBUNIT-RELATED"/>
    <property type="match status" value="1"/>
</dbReference>
<evidence type="ECO:0000256" key="1">
    <source>
        <dbReference type="ARBA" id="ARBA00022612"/>
    </source>
</evidence>
<reference evidence="5" key="1">
    <citation type="journal article" date="2019" name="Int. J. Syst. Evol. Microbiol.">
        <title>The Global Catalogue of Microorganisms (GCM) 10K type strain sequencing project: providing services to taxonomists for standard genome sequencing and annotation.</title>
        <authorList>
            <consortium name="The Broad Institute Genomics Platform"/>
            <consortium name="The Broad Institute Genome Sequencing Center for Infectious Disease"/>
            <person name="Wu L."/>
            <person name="Ma J."/>
        </authorList>
    </citation>
    <scope>NUCLEOTIDE SEQUENCE [LARGE SCALE GENOMIC DNA]</scope>
    <source>
        <strain evidence="5">CCM 8906</strain>
    </source>
</reference>
<dbReference type="Gene3D" id="6.10.140.2160">
    <property type="match status" value="1"/>
</dbReference>
<sequence>MTRKLTLKQQKFADIYIECGNATKAATYAGYSKKTARVIGQENLLKPAIKEYIDTRIKELASERVASQQEVLEFLTRIMRRQELEQVVVTLRKARTIPMTNSDGDTYDKLVYEDVDDVVDTKTKNSDSMKAADILTRVLGISKGLNPELESAKTRKIKAEAEVAEGMVKDRKRLLAAQVDKATAEATKAKKDVDGSNVPLPTFVDDVPENDEEIRGDADGNDS</sequence>
<dbReference type="Pfam" id="PF03592">
    <property type="entry name" value="Terminase_2"/>
    <property type="match status" value="1"/>
</dbReference>
<accession>A0ABW4GZP7</accession>
<proteinExistence type="predicted"/>
<comment type="caution">
    <text evidence="4">The sequence shown here is derived from an EMBL/GenBank/DDBJ whole genome shotgun (WGS) entry which is preliminary data.</text>
</comment>
<dbReference type="InterPro" id="IPR038713">
    <property type="entry name" value="Terminase_Gp1_N_sf"/>
</dbReference>
<dbReference type="InterPro" id="IPR005335">
    <property type="entry name" value="Terminase_ssu"/>
</dbReference>
<feature type="compositionally biased region" description="Basic and acidic residues" evidence="3">
    <location>
        <begin position="213"/>
        <end position="223"/>
    </location>
</feature>
<evidence type="ECO:0000256" key="2">
    <source>
        <dbReference type="ARBA" id="ARBA00023219"/>
    </source>
</evidence>
<evidence type="ECO:0000256" key="3">
    <source>
        <dbReference type="SAM" id="MobiDB-lite"/>
    </source>
</evidence>
<keyword evidence="2" id="KW-0231">Viral genome packaging</keyword>
<keyword evidence="5" id="KW-1185">Reference proteome</keyword>
<dbReference type="Proteomes" id="UP001597195">
    <property type="component" value="Unassembled WGS sequence"/>
</dbReference>
<dbReference type="InterPro" id="IPR052404">
    <property type="entry name" value="SPP1-like_terminase"/>
</dbReference>
<name>A0ABW4GZP7_9LACO</name>
<feature type="region of interest" description="Disordered" evidence="3">
    <location>
        <begin position="184"/>
        <end position="223"/>
    </location>
</feature>
<evidence type="ECO:0000313" key="4">
    <source>
        <dbReference type="EMBL" id="MFD1548175.1"/>
    </source>
</evidence>
<protein>
    <submittedName>
        <fullName evidence="4">Terminase small subunit</fullName>
    </submittedName>
</protein>
<organism evidence="4 5">
    <name type="scientific">Levilactobacillus fuyuanensis</name>
    <dbReference type="NCBI Taxonomy" id="2486022"/>
    <lineage>
        <taxon>Bacteria</taxon>
        <taxon>Bacillati</taxon>
        <taxon>Bacillota</taxon>
        <taxon>Bacilli</taxon>
        <taxon>Lactobacillales</taxon>
        <taxon>Lactobacillaceae</taxon>
        <taxon>Levilactobacillus</taxon>
    </lineage>
</organism>
<gene>
    <name evidence="4" type="ORF">ACFQ5T_00520</name>
</gene>
<keyword evidence="1" id="KW-1188">Viral release from host cell</keyword>
<dbReference type="Gene3D" id="1.10.10.1400">
    <property type="entry name" value="Terminase, small subunit, N-terminal DNA-binding domain, HTH motif"/>
    <property type="match status" value="1"/>
</dbReference>